<dbReference type="GO" id="GO:0008519">
    <property type="term" value="F:ammonium channel activity"/>
    <property type="evidence" value="ECO:0007669"/>
    <property type="project" value="InterPro"/>
</dbReference>
<keyword evidence="3" id="KW-0813">Transport</keyword>
<accession>A0A0G4GLW7</accession>
<dbReference type="GO" id="GO:0005886">
    <property type="term" value="C:plasma membrane"/>
    <property type="evidence" value="ECO:0007669"/>
    <property type="project" value="TreeGrafter"/>
</dbReference>
<feature type="transmembrane region" description="Helical" evidence="9">
    <location>
        <begin position="22"/>
        <end position="44"/>
    </location>
</feature>
<dbReference type="AlphaFoldDB" id="A0A0G4GLW7"/>
<dbReference type="VEuPathDB" id="CryptoDB:Vbra_22803"/>
<dbReference type="InterPro" id="IPR024041">
    <property type="entry name" value="NH4_transpt_AmtB-like_dom"/>
</dbReference>
<dbReference type="PANTHER" id="PTHR43029">
    <property type="entry name" value="AMMONIUM TRANSPORTER MEP2"/>
    <property type="match status" value="1"/>
</dbReference>
<feature type="transmembrane region" description="Helical" evidence="9">
    <location>
        <begin position="177"/>
        <end position="200"/>
    </location>
</feature>
<evidence type="ECO:0000313" key="11">
    <source>
        <dbReference type="EMBL" id="CEM31119.1"/>
    </source>
</evidence>
<gene>
    <name evidence="11" type="ORF">Vbra_22803</name>
</gene>
<protein>
    <recommendedName>
        <fullName evidence="10">Ammonium transporter AmtB-like domain-containing protein</fullName>
    </recommendedName>
</protein>
<dbReference type="InterPro" id="IPR001905">
    <property type="entry name" value="Ammonium_transpt"/>
</dbReference>
<feature type="compositionally biased region" description="Low complexity" evidence="8">
    <location>
        <begin position="487"/>
        <end position="501"/>
    </location>
</feature>
<dbReference type="Pfam" id="PF00909">
    <property type="entry name" value="Ammonium_transp"/>
    <property type="match status" value="1"/>
</dbReference>
<feature type="domain" description="Ammonium transporter AmtB-like" evidence="10">
    <location>
        <begin position="23"/>
        <end position="426"/>
    </location>
</feature>
<keyword evidence="12" id="KW-1185">Reference proteome</keyword>
<feature type="transmembrane region" description="Helical" evidence="9">
    <location>
        <begin position="324"/>
        <end position="345"/>
    </location>
</feature>
<feature type="transmembrane region" description="Helical" evidence="9">
    <location>
        <begin position="144"/>
        <end position="165"/>
    </location>
</feature>
<keyword evidence="7" id="KW-0924">Ammonia transport</keyword>
<feature type="transmembrane region" description="Helical" evidence="9">
    <location>
        <begin position="117"/>
        <end position="137"/>
    </location>
</feature>
<evidence type="ECO:0000259" key="10">
    <source>
        <dbReference type="Pfam" id="PF00909"/>
    </source>
</evidence>
<feature type="transmembrane region" description="Helical" evidence="9">
    <location>
        <begin position="274"/>
        <end position="292"/>
    </location>
</feature>
<dbReference type="STRING" id="1169540.A0A0G4GLW7"/>
<organism evidence="11 12">
    <name type="scientific">Vitrella brassicaformis (strain CCMP3155)</name>
    <dbReference type="NCBI Taxonomy" id="1169540"/>
    <lineage>
        <taxon>Eukaryota</taxon>
        <taxon>Sar</taxon>
        <taxon>Alveolata</taxon>
        <taxon>Colpodellida</taxon>
        <taxon>Vitrellaceae</taxon>
        <taxon>Vitrella</taxon>
    </lineage>
</organism>
<feature type="region of interest" description="Disordered" evidence="8">
    <location>
        <begin position="560"/>
        <end position="604"/>
    </location>
</feature>
<sequence length="604" mass="64705">MQPPPPPLADRMAFRAFDSADVVWVAISSVLVVMMTPGAALFYAGLVHHHCALTMIFQSFSCLALCQIIWYIYGYSLAFSPSAGGLGVIGTFERAFLMGMDENATSTMSNRVPEGMIYIYQLTFASITAALITGTTANRMRFRAFVLFIVLWVTFVYVPVAHWVFNPTGFLHKWGCLDFAGGVAVHVVAGASALAICLFFGPQRSDDQHHSIPLMTLGTTLLLVGWFGFTAGSSLEANASMVVALLNTATAGGLGSMTWVTLDWIFSKHPRLSAFLEGYISGLVVITPAAGYVALWTPFPMCVLGVACSWASSRWTANKLHDQLHVFGIHGVAGAAGSILLAFFASRRVRQGIPDGILLADSATQWASWRLLGLQTLGVVLGGAWALIVTYGILFVIDMCVMRLRLEAEFGSAAELDQIELGETAYGTSATKLVMPSTEGSFVPTQVRWRQCDPPEVAANADLAITPLSDFNTIFAPATRVDKSVGQTTPTSQTPPQQSSPLDSPHFVRSNTPPNSNTRRDTVAGPPGPLVRISAQSKEASHGQPLSHAFMQLGEEGRPAVVKESAQKALSPSLEGIPEHPKETNAGRGGTMGEVVVLSHSTPN</sequence>
<comment type="similarity">
    <text evidence="2">Belongs to the ammonia transporter channel (TC 1.A.11.2) family.</text>
</comment>
<comment type="subcellular location">
    <subcellularLocation>
        <location evidence="1">Membrane</location>
        <topology evidence="1">Multi-pass membrane protein</topology>
    </subcellularLocation>
</comment>
<dbReference type="EMBL" id="CDMY01000713">
    <property type="protein sequence ID" value="CEM31119.1"/>
    <property type="molecule type" value="Genomic_DNA"/>
</dbReference>
<feature type="transmembrane region" description="Helical" evidence="9">
    <location>
        <begin position="241"/>
        <end position="262"/>
    </location>
</feature>
<evidence type="ECO:0000256" key="5">
    <source>
        <dbReference type="ARBA" id="ARBA00022989"/>
    </source>
</evidence>
<feature type="transmembrane region" description="Helical" evidence="9">
    <location>
        <begin position="376"/>
        <end position="397"/>
    </location>
</feature>
<evidence type="ECO:0000313" key="12">
    <source>
        <dbReference type="Proteomes" id="UP000041254"/>
    </source>
</evidence>
<evidence type="ECO:0000256" key="1">
    <source>
        <dbReference type="ARBA" id="ARBA00004141"/>
    </source>
</evidence>
<dbReference type="InterPro" id="IPR029020">
    <property type="entry name" value="Ammonium/urea_transptr"/>
</dbReference>
<dbReference type="PhylomeDB" id="A0A0G4GLW7"/>
<dbReference type="Gene3D" id="1.10.3430.10">
    <property type="entry name" value="Ammonium transporter AmtB like domains"/>
    <property type="match status" value="1"/>
</dbReference>
<dbReference type="InParanoid" id="A0A0G4GLW7"/>
<proteinExistence type="inferred from homology"/>
<evidence type="ECO:0000256" key="9">
    <source>
        <dbReference type="SAM" id="Phobius"/>
    </source>
</evidence>
<evidence type="ECO:0000256" key="2">
    <source>
        <dbReference type="ARBA" id="ARBA00005887"/>
    </source>
</evidence>
<dbReference type="Proteomes" id="UP000041254">
    <property type="component" value="Unassembled WGS sequence"/>
</dbReference>
<name>A0A0G4GLW7_VITBC</name>
<dbReference type="OrthoDB" id="534912at2759"/>
<evidence type="ECO:0000256" key="8">
    <source>
        <dbReference type="SAM" id="MobiDB-lite"/>
    </source>
</evidence>
<dbReference type="PANTHER" id="PTHR43029:SF10">
    <property type="entry name" value="AMMONIUM TRANSPORTER MEP2"/>
    <property type="match status" value="1"/>
</dbReference>
<keyword evidence="4 9" id="KW-0812">Transmembrane</keyword>
<keyword evidence="5 9" id="KW-1133">Transmembrane helix</keyword>
<evidence type="ECO:0000256" key="6">
    <source>
        <dbReference type="ARBA" id="ARBA00023136"/>
    </source>
</evidence>
<evidence type="ECO:0000256" key="4">
    <source>
        <dbReference type="ARBA" id="ARBA00022692"/>
    </source>
</evidence>
<evidence type="ECO:0000256" key="7">
    <source>
        <dbReference type="ARBA" id="ARBA00023177"/>
    </source>
</evidence>
<dbReference type="SUPFAM" id="SSF111352">
    <property type="entry name" value="Ammonium transporter"/>
    <property type="match status" value="1"/>
</dbReference>
<feature type="transmembrane region" description="Helical" evidence="9">
    <location>
        <begin position="212"/>
        <end position="229"/>
    </location>
</feature>
<feature type="region of interest" description="Disordered" evidence="8">
    <location>
        <begin position="483"/>
        <end position="544"/>
    </location>
</feature>
<evidence type="ECO:0000256" key="3">
    <source>
        <dbReference type="ARBA" id="ARBA00022448"/>
    </source>
</evidence>
<reference evidence="11 12" key="1">
    <citation type="submission" date="2014-11" db="EMBL/GenBank/DDBJ databases">
        <authorList>
            <person name="Zhu J."/>
            <person name="Qi W."/>
            <person name="Song R."/>
        </authorList>
    </citation>
    <scope>NUCLEOTIDE SEQUENCE [LARGE SCALE GENOMIC DNA]</scope>
</reference>
<keyword evidence="6 9" id="KW-0472">Membrane</keyword>